<evidence type="ECO:0000256" key="1">
    <source>
        <dbReference type="SAM" id="SignalP"/>
    </source>
</evidence>
<dbReference type="SMART" id="SM00460">
    <property type="entry name" value="TGc"/>
    <property type="match status" value="1"/>
</dbReference>
<sequence length="670" mass="72733" precursor="true">MHRRLLPFLLVLVAALLVQSASLATPRAHVSSADAVLTVADEVLFEDWQVIRIAGADSGYVHTTITRSTEGDEILYVVDADSRMKMNRMGAVIDVVTTQRSVENADGELVRIDSSVSMSNRPTATRVDFSDGVAHLKTTVMGETRELEVDVPPDTLGPYWLGQRAWEYADQPGARFQLTTWGGDTNSPTTVDVHMVGREDVIVGGEKLSLVRFETTLEAAGGVTTSNWADETGNPVKTSTSMMGLTIETLRCDEGTARAAYAAGGELSPDVFRASVVVSNEYLPSARSVDVAEIRLTPRNARVKFDDVADNRQSVEEVAADGSILVRIERRTPPAERNAPRPLVDVPAELEKPLASSSMIQSDHPDIVGIANEIVTGETDAWRAAQRIEAWVEKNVTEKGMDVGFASALEVCTDRAGDCTEHAVLLCALARAAGIPSRVAMGLLYIGGIWGGHAWTEVWIDGDWYPVDGTIGSGSVDALHLTLARLDLAEGSPMADFAGLASTIGELDIAVQSLRIGARTIDLTEGELVRDENGRYVNDVWGIAFDMPVGWDVDPKRPSADIGFEILEMDGRTPDNKKVSIELEARDPVYARELASLLRAPSMDDLVRFEVDGRTAWYHDGEGLVRIPRHIAIVDTDRVFVLHVSRVNGDAQLALLDELLASLDLDVGRD</sequence>
<dbReference type="Pfam" id="PF01841">
    <property type="entry name" value="Transglut_core"/>
    <property type="match status" value="1"/>
</dbReference>
<dbReference type="OrthoDB" id="9804872at2"/>
<feature type="signal peptide" evidence="1">
    <location>
        <begin position="1"/>
        <end position="24"/>
    </location>
</feature>
<gene>
    <name evidence="3" type="ORF">Pla163_31330</name>
</gene>
<protein>
    <submittedName>
        <fullName evidence="3">Transglutaminase-like superfamily protein</fullName>
    </submittedName>
</protein>
<dbReference type="SUPFAM" id="SSF54001">
    <property type="entry name" value="Cysteine proteinases"/>
    <property type="match status" value="1"/>
</dbReference>
<dbReference type="InterPro" id="IPR002931">
    <property type="entry name" value="Transglutaminase-like"/>
</dbReference>
<dbReference type="RefSeq" id="WP_145190383.1">
    <property type="nucleotide sequence ID" value="NZ_CP036290.1"/>
</dbReference>
<dbReference type="PANTHER" id="PTHR33490">
    <property type="entry name" value="BLR5614 PROTEIN-RELATED"/>
    <property type="match status" value="1"/>
</dbReference>
<evidence type="ECO:0000313" key="4">
    <source>
        <dbReference type="Proteomes" id="UP000319342"/>
    </source>
</evidence>
<dbReference type="EMBL" id="CP036290">
    <property type="protein sequence ID" value="QDU85986.1"/>
    <property type="molecule type" value="Genomic_DNA"/>
</dbReference>
<name>A0A518D3D1_9BACT</name>
<proteinExistence type="predicted"/>
<evidence type="ECO:0000259" key="2">
    <source>
        <dbReference type="SMART" id="SM00460"/>
    </source>
</evidence>
<dbReference type="Proteomes" id="UP000319342">
    <property type="component" value="Chromosome"/>
</dbReference>
<reference evidence="3 4" key="1">
    <citation type="submission" date="2019-02" db="EMBL/GenBank/DDBJ databases">
        <title>Deep-cultivation of Planctomycetes and their phenomic and genomic characterization uncovers novel biology.</title>
        <authorList>
            <person name="Wiegand S."/>
            <person name="Jogler M."/>
            <person name="Boedeker C."/>
            <person name="Pinto D."/>
            <person name="Vollmers J."/>
            <person name="Rivas-Marin E."/>
            <person name="Kohn T."/>
            <person name="Peeters S.H."/>
            <person name="Heuer A."/>
            <person name="Rast P."/>
            <person name="Oberbeckmann S."/>
            <person name="Bunk B."/>
            <person name="Jeske O."/>
            <person name="Meyerdierks A."/>
            <person name="Storesund J.E."/>
            <person name="Kallscheuer N."/>
            <person name="Luecker S."/>
            <person name="Lage O.M."/>
            <person name="Pohl T."/>
            <person name="Merkel B.J."/>
            <person name="Hornburger P."/>
            <person name="Mueller R.-W."/>
            <person name="Bruemmer F."/>
            <person name="Labrenz M."/>
            <person name="Spormann A.M."/>
            <person name="Op den Camp H."/>
            <person name="Overmann J."/>
            <person name="Amann R."/>
            <person name="Jetten M.S.M."/>
            <person name="Mascher T."/>
            <person name="Medema M.H."/>
            <person name="Devos D.P."/>
            <person name="Kaster A.-K."/>
            <person name="Ovreas L."/>
            <person name="Rohde M."/>
            <person name="Galperin M.Y."/>
            <person name="Jogler C."/>
        </authorList>
    </citation>
    <scope>NUCLEOTIDE SEQUENCE [LARGE SCALE GENOMIC DNA]</scope>
    <source>
        <strain evidence="3 4">Pla163</strain>
    </source>
</reference>
<dbReference type="AlphaFoldDB" id="A0A518D3D1"/>
<dbReference type="Gene3D" id="3.10.620.30">
    <property type="match status" value="1"/>
</dbReference>
<evidence type="ECO:0000313" key="3">
    <source>
        <dbReference type="EMBL" id="QDU85986.1"/>
    </source>
</evidence>
<keyword evidence="4" id="KW-1185">Reference proteome</keyword>
<dbReference type="InterPro" id="IPR038765">
    <property type="entry name" value="Papain-like_cys_pep_sf"/>
</dbReference>
<feature type="chain" id="PRO_5022067000" evidence="1">
    <location>
        <begin position="25"/>
        <end position="670"/>
    </location>
</feature>
<accession>A0A518D3D1</accession>
<keyword evidence="1" id="KW-0732">Signal</keyword>
<feature type="domain" description="Transglutaminase-like" evidence="2">
    <location>
        <begin position="411"/>
        <end position="471"/>
    </location>
</feature>
<dbReference type="PANTHER" id="PTHR33490:SF3">
    <property type="entry name" value="CONSERVED INTEGRAL MEMBRANE PROTEIN"/>
    <property type="match status" value="1"/>
</dbReference>
<organism evidence="3 4">
    <name type="scientific">Rohdeia mirabilis</name>
    <dbReference type="NCBI Taxonomy" id="2528008"/>
    <lineage>
        <taxon>Bacteria</taxon>
        <taxon>Pseudomonadati</taxon>
        <taxon>Planctomycetota</taxon>
        <taxon>Planctomycetia</taxon>
        <taxon>Planctomycetia incertae sedis</taxon>
        <taxon>Rohdeia</taxon>
    </lineage>
</organism>